<comment type="caution">
    <text evidence="1">The sequence shown here is derived from an EMBL/GenBank/DDBJ whole genome shotgun (WGS) entry which is preliminary data.</text>
</comment>
<dbReference type="EMBL" id="BMXI01000007">
    <property type="protein sequence ID" value="GHC52964.1"/>
    <property type="molecule type" value="Genomic_DNA"/>
</dbReference>
<reference evidence="1" key="2">
    <citation type="submission" date="2020-09" db="EMBL/GenBank/DDBJ databases">
        <authorList>
            <person name="Sun Q."/>
            <person name="Kim S."/>
        </authorList>
    </citation>
    <scope>NUCLEOTIDE SEQUENCE</scope>
    <source>
        <strain evidence="1">KCTC 12988</strain>
    </source>
</reference>
<dbReference type="AlphaFoldDB" id="A0A918TNP5"/>
<accession>A0A918TNP5</accession>
<gene>
    <name evidence="1" type="ORF">GCM10007100_19210</name>
</gene>
<evidence type="ECO:0000313" key="1">
    <source>
        <dbReference type="EMBL" id="GHC52964.1"/>
    </source>
</evidence>
<evidence type="ECO:0000313" key="2">
    <source>
        <dbReference type="Proteomes" id="UP000644507"/>
    </source>
</evidence>
<dbReference type="RefSeq" id="WP_189569725.1">
    <property type="nucleotide sequence ID" value="NZ_BMXI01000007.1"/>
</dbReference>
<sequence length="226" mass="26114">MKASAEEYTTLLSDVRKSYRLLHDYQKLVMNSLKYISTELDIPFRGGWSKFSNPQPRSGAGSLTNFAWDWLGMYHYEFRFDYRSGNHRGINVENKNFVTLCAILINDSGFYENQDANRNKENLQTFQPVEESKSKMLFLLFDGPWKPPRQLIENNLVKQLVAPNADWPKDLAEDNIHGFCCEVSELFEQESTDRIVSRILASAKTHGVPLYRRGESPYEIASKANE</sequence>
<reference evidence="1" key="1">
    <citation type="journal article" date="2014" name="Int. J. Syst. Evol. Microbiol.">
        <title>Complete genome sequence of Corynebacterium casei LMG S-19264T (=DSM 44701T), isolated from a smear-ripened cheese.</title>
        <authorList>
            <consortium name="US DOE Joint Genome Institute (JGI-PGF)"/>
            <person name="Walter F."/>
            <person name="Albersmeier A."/>
            <person name="Kalinowski J."/>
            <person name="Ruckert C."/>
        </authorList>
    </citation>
    <scope>NUCLEOTIDE SEQUENCE</scope>
    <source>
        <strain evidence="1">KCTC 12988</strain>
    </source>
</reference>
<name>A0A918TNP5_9BACT</name>
<keyword evidence="2" id="KW-1185">Reference proteome</keyword>
<dbReference type="Proteomes" id="UP000644507">
    <property type="component" value="Unassembled WGS sequence"/>
</dbReference>
<protein>
    <submittedName>
        <fullName evidence="1">Uncharacterized protein</fullName>
    </submittedName>
</protein>
<organism evidence="1 2">
    <name type="scientific">Roseibacillus persicicus</name>
    <dbReference type="NCBI Taxonomy" id="454148"/>
    <lineage>
        <taxon>Bacteria</taxon>
        <taxon>Pseudomonadati</taxon>
        <taxon>Verrucomicrobiota</taxon>
        <taxon>Verrucomicrobiia</taxon>
        <taxon>Verrucomicrobiales</taxon>
        <taxon>Verrucomicrobiaceae</taxon>
        <taxon>Roseibacillus</taxon>
    </lineage>
</organism>
<proteinExistence type="predicted"/>